<dbReference type="PANTHER" id="PTHR33221:SF15">
    <property type="entry name" value="HTH-TYPE TRANSCRIPTIONAL REGULATOR YWGB-RELATED"/>
    <property type="match status" value="1"/>
</dbReference>
<dbReference type="EMBL" id="CP020773">
    <property type="protein sequence ID" value="ARJ50772.1"/>
    <property type="molecule type" value="Genomic_DNA"/>
</dbReference>
<accession>A0AAC9RU05</accession>
<evidence type="ECO:0000313" key="2">
    <source>
        <dbReference type="Proteomes" id="UP000242864"/>
    </source>
</evidence>
<protein>
    <submittedName>
        <fullName evidence="1">Transcriptional regulator</fullName>
    </submittedName>
</protein>
<dbReference type="GO" id="GO:0005829">
    <property type="term" value="C:cytosol"/>
    <property type="evidence" value="ECO:0007669"/>
    <property type="project" value="TreeGrafter"/>
</dbReference>
<sequence>MNLEFNIAVHVLAFLNQHDGEVFSSHALAENVCVNPVQLRRVMSKLQQKSYVAVRRGKNGGYLATETGPQIQLVDLFHMFSRPEKHGRLFTGYTGSHCEISQKIEKVMYRHYLNEQERIAAYYQQLTIGDIMHQIKEVAD</sequence>
<dbReference type="InterPro" id="IPR036390">
    <property type="entry name" value="WH_DNA-bd_sf"/>
</dbReference>
<dbReference type="Gene3D" id="1.10.10.10">
    <property type="entry name" value="Winged helix-like DNA-binding domain superfamily/Winged helix DNA-binding domain"/>
    <property type="match status" value="1"/>
</dbReference>
<dbReference type="KEGG" id="slz:B5P37_05285"/>
<reference evidence="1 2" key="1">
    <citation type="submission" date="2017-04" db="EMBL/GenBank/DDBJ databases">
        <authorList>
            <person name="Veseli I.A."/>
            <person name="Tang C."/>
            <person name="Pombert J.-F."/>
        </authorList>
    </citation>
    <scope>NUCLEOTIDE SEQUENCE [LARGE SCALE GENOMIC DNA]</scope>
    <source>
        <strain evidence="1 2">ATCC 700373</strain>
    </source>
</reference>
<keyword evidence="2" id="KW-1185">Reference proteome</keyword>
<dbReference type="PANTHER" id="PTHR33221">
    <property type="entry name" value="WINGED HELIX-TURN-HELIX TRANSCRIPTIONAL REGULATOR, RRF2 FAMILY"/>
    <property type="match status" value="1"/>
</dbReference>
<name>A0AAC9RU05_9STAP</name>
<dbReference type="SUPFAM" id="SSF46785">
    <property type="entry name" value="Winged helix' DNA-binding domain"/>
    <property type="match status" value="1"/>
</dbReference>
<proteinExistence type="predicted"/>
<organism evidence="1 2">
    <name type="scientific">Staphylococcus lutrae</name>
    <dbReference type="NCBI Taxonomy" id="155085"/>
    <lineage>
        <taxon>Bacteria</taxon>
        <taxon>Bacillati</taxon>
        <taxon>Bacillota</taxon>
        <taxon>Bacilli</taxon>
        <taxon>Bacillales</taxon>
        <taxon>Staphylococcaceae</taxon>
        <taxon>Staphylococcus</taxon>
    </lineage>
</organism>
<dbReference type="PROSITE" id="PS51197">
    <property type="entry name" value="HTH_RRF2_2"/>
    <property type="match status" value="1"/>
</dbReference>
<dbReference type="RefSeq" id="WP_085237250.1">
    <property type="nucleotide sequence ID" value="NZ_CP020773.1"/>
</dbReference>
<dbReference type="InterPro" id="IPR000944">
    <property type="entry name" value="Tscrpt_reg_Rrf2"/>
</dbReference>
<evidence type="ECO:0000313" key="1">
    <source>
        <dbReference type="EMBL" id="ARJ50772.1"/>
    </source>
</evidence>
<dbReference type="Pfam" id="PF02082">
    <property type="entry name" value="Rrf2"/>
    <property type="match status" value="1"/>
</dbReference>
<dbReference type="AlphaFoldDB" id="A0AAC9RU05"/>
<dbReference type="GO" id="GO:0003700">
    <property type="term" value="F:DNA-binding transcription factor activity"/>
    <property type="evidence" value="ECO:0007669"/>
    <property type="project" value="TreeGrafter"/>
</dbReference>
<dbReference type="Proteomes" id="UP000242864">
    <property type="component" value="Chromosome"/>
</dbReference>
<dbReference type="InterPro" id="IPR036388">
    <property type="entry name" value="WH-like_DNA-bd_sf"/>
</dbReference>
<dbReference type="NCBIfam" id="NF041852">
    <property type="entry name" value="trans_reg_HypR"/>
    <property type="match status" value="1"/>
</dbReference>
<gene>
    <name evidence="1" type="ORF">B5P37_05285</name>
</gene>